<dbReference type="InterPro" id="IPR011009">
    <property type="entry name" value="Kinase-like_dom_sf"/>
</dbReference>
<name>A0A815G4Z0_9BILA</name>
<comment type="caution">
    <text evidence="1">The sequence shown here is derived from an EMBL/GenBank/DDBJ whole genome shotgun (WGS) entry which is preliminary data.</text>
</comment>
<reference evidence="1" key="1">
    <citation type="submission" date="2021-02" db="EMBL/GenBank/DDBJ databases">
        <authorList>
            <person name="Nowell W R."/>
        </authorList>
    </citation>
    <scope>NUCLEOTIDE SEQUENCE</scope>
</reference>
<gene>
    <name evidence="1" type="ORF">RFH988_LOCUS31415</name>
</gene>
<sequence>IDNRSLGIGTDRSLGKMINEVNIIREELRHTNIVSYYQIFAENDKLYIKMELIAGSSLQDHLTLIKDTNPKFETIIEEIQTLPTSSIQQEEEQTLDSLFQTDQKLYEDFKKSIRIHWKNIQLGIETLQMSAKDDINLATLYNLGICYEQGIGVEKNDENEEQTITNKSHVFPFSFRKQYQEEQLQSWNDYQLNLTKSLTCLS</sequence>
<evidence type="ECO:0000313" key="1">
    <source>
        <dbReference type="EMBL" id="CAF1333902.1"/>
    </source>
</evidence>
<accession>A0A815G4Z0</accession>
<dbReference type="SUPFAM" id="SSF56112">
    <property type="entry name" value="Protein kinase-like (PK-like)"/>
    <property type="match status" value="1"/>
</dbReference>
<dbReference type="Proteomes" id="UP000663882">
    <property type="component" value="Unassembled WGS sequence"/>
</dbReference>
<dbReference type="OrthoDB" id="2384430at2759"/>
<dbReference type="AlphaFoldDB" id="A0A815G4Z0"/>
<organism evidence="1 2">
    <name type="scientific">Rotaria sordida</name>
    <dbReference type="NCBI Taxonomy" id="392033"/>
    <lineage>
        <taxon>Eukaryota</taxon>
        <taxon>Metazoa</taxon>
        <taxon>Spiralia</taxon>
        <taxon>Gnathifera</taxon>
        <taxon>Rotifera</taxon>
        <taxon>Eurotatoria</taxon>
        <taxon>Bdelloidea</taxon>
        <taxon>Philodinida</taxon>
        <taxon>Philodinidae</taxon>
        <taxon>Rotaria</taxon>
    </lineage>
</organism>
<proteinExistence type="predicted"/>
<evidence type="ECO:0000313" key="2">
    <source>
        <dbReference type="Proteomes" id="UP000663882"/>
    </source>
</evidence>
<evidence type="ECO:0008006" key="3">
    <source>
        <dbReference type="Google" id="ProtNLM"/>
    </source>
</evidence>
<dbReference type="SUPFAM" id="SSF81901">
    <property type="entry name" value="HCP-like"/>
    <property type="match status" value="1"/>
</dbReference>
<protein>
    <recommendedName>
        <fullName evidence="3">Protein kinase domain-containing protein</fullName>
    </recommendedName>
</protein>
<dbReference type="Gene3D" id="1.10.510.10">
    <property type="entry name" value="Transferase(Phosphotransferase) domain 1"/>
    <property type="match status" value="1"/>
</dbReference>
<feature type="non-terminal residue" evidence="1">
    <location>
        <position position="202"/>
    </location>
</feature>
<dbReference type="EMBL" id="CAJNOO010003374">
    <property type="protein sequence ID" value="CAF1333902.1"/>
    <property type="molecule type" value="Genomic_DNA"/>
</dbReference>